<evidence type="ECO:0000313" key="3">
    <source>
        <dbReference type="Proteomes" id="UP000321424"/>
    </source>
</evidence>
<dbReference type="AlphaFoldDB" id="A0A511MQC9"/>
<dbReference type="OrthoDB" id="4551722at2"/>
<name>A0A511MQC9_9NOCA</name>
<accession>A0A511MQC9</accession>
<dbReference type="EMBL" id="BJXA01000075">
    <property type="protein sequence ID" value="GEM42691.1"/>
    <property type="molecule type" value="Genomic_DNA"/>
</dbReference>
<reference evidence="2 3" key="1">
    <citation type="submission" date="2019-07" db="EMBL/GenBank/DDBJ databases">
        <title>Whole genome shotgun sequence of Nocardia ninae NBRC 108245.</title>
        <authorList>
            <person name="Hosoyama A."/>
            <person name="Uohara A."/>
            <person name="Ohji S."/>
            <person name="Ichikawa N."/>
        </authorList>
    </citation>
    <scope>NUCLEOTIDE SEQUENCE [LARGE SCALE GENOMIC DNA]</scope>
    <source>
        <strain evidence="2 3">NBRC 108245</strain>
    </source>
</reference>
<proteinExistence type="predicted"/>
<feature type="signal peptide" evidence="1">
    <location>
        <begin position="1"/>
        <end position="28"/>
    </location>
</feature>
<gene>
    <name evidence="2" type="ORF">NN4_72100</name>
</gene>
<dbReference type="RefSeq" id="WP_107656256.1">
    <property type="nucleotide sequence ID" value="NZ_BJXA01000075.1"/>
</dbReference>
<protein>
    <recommendedName>
        <fullName evidence="4">Secreted protein</fullName>
    </recommendedName>
</protein>
<feature type="chain" id="PRO_5021943249" description="Secreted protein" evidence="1">
    <location>
        <begin position="29"/>
        <end position="111"/>
    </location>
</feature>
<sequence>MKSAMKRAFVGTAAASLLTLALAPAASAYPVGPWGVEGPCKGLQPNECPWSHSDDGLTWSYKGHSSNYDKQGNFVCGTGDTPLDNLYCDPIMLAVRALPSLPIGKWLHPGS</sequence>
<comment type="caution">
    <text evidence="2">The sequence shown here is derived from an EMBL/GenBank/DDBJ whole genome shotgun (WGS) entry which is preliminary data.</text>
</comment>
<evidence type="ECO:0000256" key="1">
    <source>
        <dbReference type="SAM" id="SignalP"/>
    </source>
</evidence>
<keyword evidence="3" id="KW-1185">Reference proteome</keyword>
<organism evidence="2 3">
    <name type="scientific">Nocardia ninae NBRC 108245</name>
    <dbReference type="NCBI Taxonomy" id="1210091"/>
    <lineage>
        <taxon>Bacteria</taxon>
        <taxon>Bacillati</taxon>
        <taxon>Actinomycetota</taxon>
        <taxon>Actinomycetes</taxon>
        <taxon>Mycobacteriales</taxon>
        <taxon>Nocardiaceae</taxon>
        <taxon>Nocardia</taxon>
    </lineage>
</organism>
<dbReference type="InterPro" id="IPR006311">
    <property type="entry name" value="TAT_signal"/>
</dbReference>
<dbReference type="Proteomes" id="UP000321424">
    <property type="component" value="Unassembled WGS sequence"/>
</dbReference>
<evidence type="ECO:0008006" key="4">
    <source>
        <dbReference type="Google" id="ProtNLM"/>
    </source>
</evidence>
<evidence type="ECO:0000313" key="2">
    <source>
        <dbReference type="EMBL" id="GEM42691.1"/>
    </source>
</evidence>
<keyword evidence="1" id="KW-0732">Signal</keyword>
<dbReference type="PROSITE" id="PS51318">
    <property type="entry name" value="TAT"/>
    <property type="match status" value="1"/>
</dbReference>